<dbReference type="PROSITE" id="PS01124">
    <property type="entry name" value="HTH_ARAC_FAMILY_2"/>
    <property type="match status" value="1"/>
</dbReference>
<reference evidence="6" key="1">
    <citation type="submission" date="2023-06" db="EMBL/GenBank/DDBJ databases">
        <title>Phylogenetic Diversity of Rhizobium strains.</title>
        <authorList>
            <person name="Moura F.T."/>
            <person name="Helene L.C.F."/>
            <person name="Hungria M."/>
        </authorList>
    </citation>
    <scope>NUCLEOTIDE SEQUENCE</scope>
    <source>
        <strain evidence="6">CCGE526</strain>
    </source>
</reference>
<dbReference type="PANTHER" id="PTHR46796:SF14">
    <property type="entry name" value="TRANSCRIPTIONAL REGULATORY PROTEIN"/>
    <property type="match status" value="1"/>
</dbReference>
<dbReference type="PROSITE" id="PS00041">
    <property type="entry name" value="HTH_ARAC_FAMILY_1"/>
    <property type="match status" value="1"/>
</dbReference>
<dbReference type="SMART" id="SM00342">
    <property type="entry name" value="HTH_ARAC"/>
    <property type="match status" value="1"/>
</dbReference>
<keyword evidence="7" id="KW-1185">Reference proteome</keyword>
<dbReference type="SUPFAM" id="SSF46689">
    <property type="entry name" value="Homeodomain-like"/>
    <property type="match status" value="2"/>
</dbReference>
<keyword evidence="1" id="KW-0805">Transcription regulation</keyword>
<dbReference type="PANTHER" id="PTHR46796">
    <property type="entry name" value="HTH-TYPE TRANSCRIPTIONAL ACTIVATOR RHAS-RELATED"/>
    <property type="match status" value="1"/>
</dbReference>
<accession>A0ABT7K5V2</accession>
<dbReference type="InterPro" id="IPR050204">
    <property type="entry name" value="AraC_XylS_family_regulators"/>
</dbReference>
<sequence>MCSSSSAERSANQVRRSSPRSASHALEQHIRGRKIVQSTGDAWRDVEAQIFRRAQREDEVLVPAVAEPMLVWVMSGEATVEEREPDGDWRGGLVKAGSFYLTETDTPYLMRWQAAPEQPFEVMHLYLRLELVNRAALSMGLNASRLRMRDVSGARDMLISGILTGLADELQAPHEASPMFVKGMIESLTIHLLRHYAERDTATGRKPAQLPAWKLRKALEHMNAHLAEPFDLDQLADLCGMSRFHFSRAFHNTMGQSPSRWFILRRIEQAKEMLRDTDKQIIEIAMGVGYDSPSHFAKVFRSETGLSPKQYRTT</sequence>
<evidence type="ECO:0000256" key="1">
    <source>
        <dbReference type="ARBA" id="ARBA00023015"/>
    </source>
</evidence>
<dbReference type="InterPro" id="IPR009057">
    <property type="entry name" value="Homeodomain-like_sf"/>
</dbReference>
<dbReference type="Gene3D" id="1.10.10.60">
    <property type="entry name" value="Homeodomain-like"/>
    <property type="match status" value="2"/>
</dbReference>
<keyword evidence="3" id="KW-0804">Transcription</keyword>
<dbReference type="PRINTS" id="PR00032">
    <property type="entry name" value="HTHARAC"/>
</dbReference>
<dbReference type="Proteomes" id="UP001172645">
    <property type="component" value="Unassembled WGS sequence"/>
</dbReference>
<dbReference type="InterPro" id="IPR020449">
    <property type="entry name" value="Tscrpt_reg_AraC-type_HTH"/>
</dbReference>
<protein>
    <submittedName>
        <fullName evidence="6">AraC family transcriptional regulator</fullName>
    </submittedName>
</protein>
<dbReference type="RefSeq" id="WP_285872970.1">
    <property type="nucleotide sequence ID" value="NZ_JARFYM010000050.1"/>
</dbReference>
<gene>
    <name evidence="6" type="ORF">PY649_32170</name>
</gene>
<evidence type="ECO:0000259" key="5">
    <source>
        <dbReference type="PROSITE" id="PS01124"/>
    </source>
</evidence>
<feature type="domain" description="HTH araC/xylS-type" evidence="5">
    <location>
        <begin position="216"/>
        <end position="314"/>
    </location>
</feature>
<name>A0ABT7K5V2_9HYPH</name>
<evidence type="ECO:0000313" key="6">
    <source>
        <dbReference type="EMBL" id="MDL2403532.1"/>
    </source>
</evidence>
<dbReference type="InterPro" id="IPR018062">
    <property type="entry name" value="HTH_AraC-typ_CS"/>
</dbReference>
<organism evidence="6 7">
    <name type="scientific">Rhizobium mayense</name>
    <dbReference type="NCBI Taxonomy" id="1312184"/>
    <lineage>
        <taxon>Bacteria</taxon>
        <taxon>Pseudomonadati</taxon>
        <taxon>Pseudomonadota</taxon>
        <taxon>Alphaproteobacteria</taxon>
        <taxon>Hyphomicrobiales</taxon>
        <taxon>Rhizobiaceae</taxon>
        <taxon>Rhizobium/Agrobacterium group</taxon>
        <taxon>Rhizobium</taxon>
    </lineage>
</organism>
<proteinExistence type="predicted"/>
<evidence type="ECO:0000256" key="2">
    <source>
        <dbReference type="ARBA" id="ARBA00023125"/>
    </source>
</evidence>
<keyword evidence="2" id="KW-0238">DNA-binding</keyword>
<comment type="caution">
    <text evidence="6">The sequence shown here is derived from an EMBL/GenBank/DDBJ whole genome shotgun (WGS) entry which is preliminary data.</text>
</comment>
<evidence type="ECO:0000256" key="4">
    <source>
        <dbReference type="SAM" id="MobiDB-lite"/>
    </source>
</evidence>
<dbReference type="InterPro" id="IPR018060">
    <property type="entry name" value="HTH_AraC"/>
</dbReference>
<dbReference type="EMBL" id="JARFYM010000050">
    <property type="protein sequence ID" value="MDL2403532.1"/>
    <property type="molecule type" value="Genomic_DNA"/>
</dbReference>
<dbReference type="Pfam" id="PF12833">
    <property type="entry name" value="HTH_18"/>
    <property type="match status" value="1"/>
</dbReference>
<evidence type="ECO:0000256" key="3">
    <source>
        <dbReference type="ARBA" id="ARBA00023163"/>
    </source>
</evidence>
<evidence type="ECO:0000313" key="7">
    <source>
        <dbReference type="Proteomes" id="UP001172645"/>
    </source>
</evidence>
<feature type="region of interest" description="Disordered" evidence="4">
    <location>
        <begin position="1"/>
        <end position="27"/>
    </location>
</feature>
<feature type="compositionally biased region" description="Polar residues" evidence="4">
    <location>
        <begin position="1"/>
        <end position="21"/>
    </location>
</feature>